<reference evidence="1 2" key="1">
    <citation type="submission" date="2018-01" db="EMBL/GenBank/DDBJ databases">
        <title>Genomic Encyclopedia of Archaeal and Bacterial Type Strains, Phase II (KMG-II): from individual species to whole genera.</title>
        <authorList>
            <person name="Goeker M."/>
        </authorList>
    </citation>
    <scope>NUCLEOTIDE SEQUENCE [LARGE SCALE GENOMIC DNA]</scope>
    <source>
        <strain evidence="1 2">DSM 17023</strain>
    </source>
</reference>
<proteinExistence type="predicted"/>
<sequence length="108" mass="11637">MYESFVNVLREKGAGVRAYRECATVAREQIGHDDDNAAALFLISVTAQKFVDSYDDQPLTVEAAGKELERFSEIVGLLDQAYAEGSAAERIAALNAVAAKLADEPVNS</sequence>
<organism evidence="1 2">
    <name type="scientific">Roseibium marinum</name>
    <dbReference type="NCBI Taxonomy" id="281252"/>
    <lineage>
        <taxon>Bacteria</taxon>
        <taxon>Pseudomonadati</taxon>
        <taxon>Pseudomonadota</taxon>
        <taxon>Alphaproteobacteria</taxon>
        <taxon>Hyphomicrobiales</taxon>
        <taxon>Stappiaceae</taxon>
        <taxon>Roseibium</taxon>
    </lineage>
</organism>
<dbReference type="EMBL" id="PPCN01000002">
    <property type="protein sequence ID" value="POF32692.1"/>
    <property type="molecule type" value="Genomic_DNA"/>
</dbReference>
<name>A0A2S3UY88_9HYPH</name>
<protein>
    <submittedName>
        <fullName evidence="1">Uncharacterized protein</fullName>
    </submittedName>
</protein>
<evidence type="ECO:0000313" key="1">
    <source>
        <dbReference type="EMBL" id="POF32692.1"/>
    </source>
</evidence>
<dbReference type="OrthoDB" id="7354890at2"/>
<accession>A0A2S3UY88</accession>
<dbReference type="RefSeq" id="WP_103221694.1">
    <property type="nucleotide sequence ID" value="NZ_PPCN01000002.1"/>
</dbReference>
<evidence type="ECO:0000313" key="2">
    <source>
        <dbReference type="Proteomes" id="UP000236959"/>
    </source>
</evidence>
<dbReference type="AlphaFoldDB" id="A0A2S3UY88"/>
<dbReference type="Proteomes" id="UP000236959">
    <property type="component" value="Unassembled WGS sequence"/>
</dbReference>
<gene>
    <name evidence="1" type="ORF">CLV41_10295</name>
</gene>
<keyword evidence="2" id="KW-1185">Reference proteome</keyword>
<comment type="caution">
    <text evidence="1">The sequence shown here is derived from an EMBL/GenBank/DDBJ whole genome shotgun (WGS) entry which is preliminary data.</text>
</comment>